<dbReference type="Gene3D" id="2.60.200.20">
    <property type="match status" value="1"/>
</dbReference>
<evidence type="ECO:0000256" key="1">
    <source>
        <dbReference type="SAM" id="MobiDB-lite"/>
    </source>
</evidence>
<evidence type="ECO:0000313" key="3">
    <source>
        <dbReference type="Proteomes" id="UP000829291"/>
    </source>
</evidence>
<feature type="compositionally biased region" description="Polar residues" evidence="1">
    <location>
        <begin position="400"/>
        <end position="412"/>
    </location>
</feature>
<protein>
    <submittedName>
        <fullName evidence="4">Uncharacterized protein LOC107216872 isoform X1</fullName>
    </submittedName>
</protein>
<accession>A0ABM3GLJ3</accession>
<reference evidence="4" key="1">
    <citation type="submission" date="2025-08" db="UniProtKB">
        <authorList>
            <consortium name="RefSeq"/>
        </authorList>
    </citation>
    <scope>IDENTIFICATION</scope>
    <source>
        <tissue evidence="4">Thorax and Abdomen</tissue>
    </source>
</reference>
<sequence>MSHRSGFVYMRDPCAHRKCDVTQKFQIVRVNSDSVHKAELQTGANEIDVRVLTGCKDEDVRKHAITIDVTAEGDMTISPLTSCYKKSPGSSGWVQLEVGSTVPIHVGDLFSLLSDKHWFKVVHVDATMEDNESGCKRKSFEKSTDEPSEKKNRLDGSIEAILSPNGNLDAVPSSIGVDPGQEEFNPLDYEDTAIVAVEQTTNDIYGASVPEGGKMVDEALATRPQASSAKSMTESDEHDYSPTPAAAKTAEIPTEDRSAAECAEVIGLDEAAKKIKWDCGQHFSDRNEQITANSNRAPDTDQHTTVSTSNTDTAVNVAATVSSSPTRNRCTYGTKCYRKNEEHRAQFSHPGDSDYAALDDRPECRYGVRCYRKNPQHRKDFKHTIQRRRRPQTPIRAKTPETTSATDQSSPEESIDESEYEPSFCTDSSDEAKSDWDK</sequence>
<dbReference type="InterPro" id="IPR039253">
    <property type="entry name" value="APLF"/>
</dbReference>
<feature type="region of interest" description="Disordered" evidence="1">
    <location>
        <begin position="222"/>
        <end position="255"/>
    </location>
</feature>
<feature type="region of interest" description="Disordered" evidence="1">
    <location>
        <begin position="375"/>
        <end position="438"/>
    </location>
</feature>
<feature type="domain" description="PBZ-type" evidence="2">
    <location>
        <begin position="327"/>
        <end position="352"/>
    </location>
</feature>
<dbReference type="RefSeq" id="XP_046601138.1">
    <property type="nucleotide sequence ID" value="XM_046745182.1"/>
</dbReference>
<feature type="compositionally biased region" description="Basic and acidic residues" evidence="1">
    <location>
        <begin position="133"/>
        <end position="154"/>
    </location>
</feature>
<evidence type="ECO:0000259" key="2">
    <source>
        <dbReference type="Pfam" id="PF10283"/>
    </source>
</evidence>
<name>A0ABM3GLJ3_NEOLC</name>
<dbReference type="CDD" id="cd22671">
    <property type="entry name" value="FHA_APTX-like"/>
    <property type="match status" value="1"/>
</dbReference>
<dbReference type="PANTHER" id="PTHR21315:SF2">
    <property type="entry name" value="APRATAXIN AND PNK-LIKE FACTOR"/>
    <property type="match status" value="1"/>
</dbReference>
<feature type="region of interest" description="Disordered" evidence="1">
    <location>
        <begin position="132"/>
        <end position="154"/>
    </location>
</feature>
<feature type="compositionally biased region" description="Basic residues" evidence="1">
    <location>
        <begin position="375"/>
        <end position="391"/>
    </location>
</feature>
<dbReference type="PANTHER" id="PTHR21315">
    <property type="entry name" value="APRATAXIN AND PNK-LIKE FACTOR-RELATED"/>
    <property type="match status" value="1"/>
</dbReference>
<keyword evidence="3" id="KW-1185">Reference proteome</keyword>
<evidence type="ECO:0000313" key="4">
    <source>
        <dbReference type="RefSeq" id="XP_046601138.1"/>
    </source>
</evidence>
<feature type="domain" description="PBZ-type" evidence="2">
    <location>
        <begin position="361"/>
        <end position="384"/>
    </location>
</feature>
<dbReference type="Proteomes" id="UP000829291">
    <property type="component" value="Chromosome 7"/>
</dbReference>
<gene>
    <name evidence="4" type="primary">LOC107216872</name>
</gene>
<dbReference type="InterPro" id="IPR019406">
    <property type="entry name" value="APLF_PBZ"/>
</dbReference>
<organism evidence="3 4">
    <name type="scientific">Neodiprion lecontei</name>
    <name type="common">Redheaded pine sawfly</name>
    <dbReference type="NCBI Taxonomy" id="441921"/>
    <lineage>
        <taxon>Eukaryota</taxon>
        <taxon>Metazoa</taxon>
        <taxon>Ecdysozoa</taxon>
        <taxon>Arthropoda</taxon>
        <taxon>Hexapoda</taxon>
        <taxon>Insecta</taxon>
        <taxon>Pterygota</taxon>
        <taxon>Neoptera</taxon>
        <taxon>Endopterygota</taxon>
        <taxon>Hymenoptera</taxon>
        <taxon>Tenthredinoidea</taxon>
        <taxon>Diprionidae</taxon>
        <taxon>Diprioninae</taxon>
        <taxon>Neodiprion</taxon>
    </lineage>
</organism>
<dbReference type="Pfam" id="PF10283">
    <property type="entry name" value="zf-CCHH"/>
    <property type="match status" value="2"/>
</dbReference>
<proteinExistence type="predicted"/>
<dbReference type="GeneID" id="107216872"/>